<dbReference type="Gene3D" id="1.25.40.10">
    <property type="entry name" value="Tetratricopeptide repeat domain"/>
    <property type="match status" value="3"/>
</dbReference>
<dbReference type="EMBL" id="LSRP01000123">
    <property type="protein sequence ID" value="OJF91669.1"/>
    <property type="molecule type" value="Genomic_DNA"/>
</dbReference>
<dbReference type="PANTHER" id="PTHR11102:SF160">
    <property type="entry name" value="ERAD-ASSOCIATED E3 UBIQUITIN-PROTEIN LIGASE COMPONENT HRD3"/>
    <property type="match status" value="1"/>
</dbReference>
<dbReference type="PANTHER" id="PTHR11102">
    <property type="entry name" value="SEL-1-LIKE PROTEIN"/>
    <property type="match status" value="1"/>
</dbReference>
<comment type="caution">
    <text evidence="1">The sequence shown here is derived from an EMBL/GenBank/DDBJ whole genome shotgun (WGS) entry which is preliminary data.</text>
</comment>
<dbReference type="InterPro" id="IPR006597">
    <property type="entry name" value="Sel1-like"/>
</dbReference>
<evidence type="ECO:0000313" key="2">
    <source>
        <dbReference type="Proteomes" id="UP000182661"/>
    </source>
</evidence>
<organism evidence="1 2">
    <name type="scientific">Pararhizobium antarcticum</name>
    <dbReference type="NCBI Taxonomy" id="1798805"/>
    <lineage>
        <taxon>Bacteria</taxon>
        <taxon>Pseudomonadati</taxon>
        <taxon>Pseudomonadota</taxon>
        <taxon>Alphaproteobacteria</taxon>
        <taxon>Hyphomicrobiales</taxon>
        <taxon>Rhizobiaceae</taxon>
        <taxon>Rhizobium/Agrobacterium group</taxon>
        <taxon>Pararhizobium</taxon>
    </lineage>
</organism>
<sequence length="950" mass="102739">MQQIHALANRTDGPGLLEYARLLRSGVQVDADNPLAVPDYFKARKMAEAALTVQGTHTAEAKLTLGKMLLASEGGAYDGDRALRLLQDSASTGQAEAAYLVGNTLAANPGRLADARRNLQLAMRLGFGAAAFKLSALSQSEAERSALNSFGITLLEKRFATSDARSGYELGEYYRRQAQSDEALKLALDWYRKASDLGHERSTYWMARLQSEPGTGLFNPKEAVRYYEIAAEAGDIAAAREIVRGFAEANGLEVDKAKFDRWVRYLAQINDSTAILYFSSQLERSLLERQKISDAIFTRVAKGEIRDIDEILRIGEMFDAGNGVIGSAARALQLYQMAVERKSRDGAVRFGELLIAQPALRTDENVALARLRLEEFANNGSVNSAVVIGDMTLKGMGVPASTAKAVEWYQKAQTVTSSVRVMNRIANAYLLSTDPAEQRKAVGFLESATAANSDAAMLKLAKVLSQGTLVPQNLERAVELLTAASERGRTDSLSELANLYIVIGGPDSLQNAYTTFAKAVATGNPEAPVEMARFLQSYGKMKDAIPFLKKAAKGGSFSAAIDLYETLSAESGDANTGIEWLQMATDLVGETRQNRFLLAKALLRPNDKLLNLQGFSILQEMVTGKVPGAVNALAAAYIEGRVVAQDVHRAVQVLETAMNQGDIDAVLMLADLYLEGTEVPSDPDKALTYYRKVLSIEPENASVNLRLAQIFGDGIGVPADKAKAVPYYQIASAAGSRAAQRELGLVYMWGAGVPSDPDRAHQLLLEAASQGFDRAWHDLSLLNSAGIGSDIDPQAAFQYNYKGAERGQTASMIQLGIAFLAGFGVPKDPEAGIFWLERAAETPGEFGPGAMYRLYEAYHLGLGVEKDQSLAQSWLKKARDAGNPSAMFQTALVLRASANSSEQADGLMWMKKAQSLKHNQSNKILTRLALGPAARPVVGQQTLSDEADEE</sequence>
<keyword evidence="2" id="KW-1185">Reference proteome</keyword>
<gene>
    <name evidence="1" type="ORF">AX760_23170</name>
</gene>
<dbReference type="SMART" id="SM00671">
    <property type="entry name" value="SEL1"/>
    <property type="match status" value="14"/>
</dbReference>
<name>A0A657LN75_9HYPH</name>
<dbReference type="InterPro" id="IPR011990">
    <property type="entry name" value="TPR-like_helical_dom_sf"/>
</dbReference>
<dbReference type="Pfam" id="PF08238">
    <property type="entry name" value="Sel1"/>
    <property type="match status" value="11"/>
</dbReference>
<dbReference type="Proteomes" id="UP000182661">
    <property type="component" value="Unassembled WGS sequence"/>
</dbReference>
<dbReference type="RefSeq" id="WP_175552115.1">
    <property type="nucleotide sequence ID" value="NZ_LSRP01000123.1"/>
</dbReference>
<proteinExistence type="predicted"/>
<evidence type="ECO:0000313" key="1">
    <source>
        <dbReference type="EMBL" id="OJF91669.1"/>
    </source>
</evidence>
<dbReference type="InterPro" id="IPR050767">
    <property type="entry name" value="Sel1_AlgK"/>
</dbReference>
<protein>
    <submittedName>
        <fullName evidence="1">Uncharacterized protein</fullName>
    </submittedName>
</protein>
<accession>A0A657LN75</accession>
<dbReference type="SUPFAM" id="SSF81901">
    <property type="entry name" value="HCP-like"/>
    <property type="match status" value="5"/>
</dbReference>
<dbReference type="AlphaFoldDB" id="A0A657LN75"/>
<reference evidence="1 2" key="1">
    <citation type="submission" date="2016-02" db="EMBL/GenBank/DDBJ databases">
        <title>Genome sequencing of a beta-galactosidase producing bacteria Rhizobium sp. 59.</title>
        <authorList>
            <person name="Wang D."/>
            <person name="Kot W."/>
            <person name="Qin Y."/>
            <person name="Hansen L."/>
            <person name="Naqvi K."/>
            <person name="Rensing C."/>
        </authorList>
    </citation>
    <scope>NUCLEOTIDE SEQUENCE [LARGE SCALE GENOMIC DNA]</scope>
    <source>
        <strain evidence="1 2">59</strain>
    </source>
</reference>